<evidence type="ECO:0000256" key="9">
    <source>
        <dbReference type="RuleBase" id="RU361216"/>
    </source>
</evidence>
<accession>A0AAN5CJ90</accession>
<reference evidence="11" key="1">
    <citation type="submission" date="2022-10" db="EMBL/GenBank/DDBJ databases">
        <title>Genome assembly of Pristionchus species.</title>
        <authorList>
            <person name="Yoshida K."/>
            <person name="Sommer R.J."/>
        </authorList>
    </citation>
    <scope>NUCLEOTIDE SEQUENCE [LARGE SCALE GENOMIC DNA]</scope>
    <source>
        <strain evidence="11">RS5460</strain>
    </source>
</reference>
<feature type="transmembrane region" description="Helical" evidence="9">
    <location>
        <begin position="200"/>
        <end position="227"/>
    </location>
</feature>
<dbReference type="EMBL" id="BTRK01000004">
    <property type="protein sequence ID" value="GMR45427.1"/>
    <property type="molecule type" value="Genomic_DNA"/>
</dbReference>
<sequence>LKRSLLLILTISAVLVGIGLGLALRSMHLSHSTLQIMRFPGEIFMQVLRMMVLPLIVTSVISSLGQMKTGPASMMGLMTLAYYVTTAVFATVVGIACVTTIQPGALLADSDGQNRTELATGEVEPIDTFLDLVRNMFPDNIFRATFQRVSTKYYRGNGTTLVKKVVDAPGTNILGIIVFSTLFGLVVSRQGRKVRIMVEFFLALYKIIMGYIMAAMWFAPIGIVSLISGNLLEVEDLSDTFEVHLYHTAKNGILVQSLAMYLLTVLLGLFIHILITTPLLFFIVTRKSPLPVYKTMMEPFMIALGTASSGAALPTSIQCLEEHGIDSRIAHFVPSFGNTLNVVRSLVSMMLILNTVGLPVKDIALIITVDWLIDRIRTAINVMGDGFATCFIAHNV</sequence>
<proteinExistence type="inferred from homology"/>
<dbReference type="SUPFAM" id="SSF118215">
    <property type="entry name" value="Proton glutamate symport protein"/>
    <property type="match status" value="1"/>
</dbReference>
<evidence type="ECO:0000256" key="6">
    <source>
        <dbReference type="ARBA" id="ARBA00022989"/>
    </source>
</evidence>
<evidence type="ECO:0000313" key="10">
    <source>
        <dbReference type="EMBL" id="GMR45427.1"/>
    </source>
</evidence>
<comment type="caution">
    <text evidence="10">The sequence shown here is derived from an EMBL/GenBank/DDBJ whole genome shotgun (WGS) entry which is preliminary data.</text>
</comment>
<dbReference type="GO" id="GO:0005313">
    <property type="term" value="F:L-glutamate transmembrane transporter activity"/>
    <property type="evidence" value="ECO:0007669"/>
    <property type="project" value="TreeGrafter"/>
</dbReference>
<keyword evidence="7 9" id="KW-0472">Membrane</keyword>
<evidence type="ECO:0000256" key="8">
    <source>
        <dbReference type="ARBA" id="ARBA00023180"/>
    </source>
</evidence>
<dbReference type="PROSITE" id="PS00713">
    <property type="entry name" value="NA_DICARBOXYL_SYMP_1"/>
    <property type="match status" value="1"/>
</dbReference>
<dbReference type="InterPro" id="IPR001991">
    <property type="entry name" value="Na-dicarboxylate_symporter"/>
</dbReference>
<name>A0AAN5CJ90_9BILA</name>
<evidence type="ECO:0000256" key="2">
    <source>
        <dbReference type="ARBA" id="ARBA00006148"/>
    </source>
</evidence>
<dbReference type="GO" id="GO:0015501">
    <property type="term" value="F:glutamate:sodium symporter activity"/>
    <property type="evidence" value="ECO:0007669"/>
    <property type="project" value="TreeGrafter"/>
</dbReference>
<comment type="similarity">
    <text evidence="2 9">Belongs to the dicarboxylate/amino acid:cation symporter (DAACS) (TC 2.A.23) family.</text>
</comment>
<dbReference type="PRINTS" id="PR00173">
    <property type="entry name" value="EDTRNSPORT"/>
</dbReference>
<dbReference type="PANTHER" id="PTHR11958">
    <property type="entry name" value="SODIUM/DICARBOXYLATE SYMPORTER-RELATED"/>
    <property type="match status" value="1"/>
</dbReference>
<evidence type="ECO:0000256" key="1">
    <source>
        <dbReference type="ARBA" id="ARBA00004141"/>
    </source>
</evidence>
<keyword evidence="4 9" id="KW-0812">Transmembrane</keyword>
<keyword evidence="8" id="KW-0325">Glycoprotein</keyword>
<dbReference type="InterPro" id="IPR036458">
    <property type="entry name" value="Na:dicarbo_symporter_sf"/>
</dbReference>
<organism evidence="10 11">
    <name type="scientific">Pristionchus mayeri</name>
    <dbReference type="NCBI Taxonomy" id="1317129"/>
    <lineage>
        <taxon>Eukaryota</taxon>
        <taxon>Metazoa</taxon>
        <taxon>Ecdysozoa</taxon>
        <taxon>Nematoda</taxon>
        <taxon>Chromadorea</taxon>
        <taxon>Rhabditida</taxon>
        <taxon>Rhabditina</taxon>
        <taxon>Diplogasteromorpha</taxon>
        <taxon>Diplogasteroidea</taxon>
        <taxon>Neodiplogasteridae</taxon>
        <taxon>Pristionchus</taxon>
    </lineage>
</organism>
<feature type="transmembrane region" description="Helical" evidence="9">
    <location>
        <begin position="170"/>
        <end position="188"/>
    </location>
</feature>
<evidence type="ECO:0000256" key="7">
    <source>
        <dbReference type="ARBA" id="ARBA00023136"/>
    </source>
</evidence>
<protein>
    <recommendedName>
        <fullName evidence="9">Amino acid transporter</fullName>
    </recommendedName>
</protein>
<evidence type="ECO:0000256" key="5">
    <source>
        <dbReference type="ARBA" id="ARBA00022847"/>
    </source>
</evidence>
<feature type="transmembrane region" description="Helical" evidence="9">
    <location>
        <begin position="47"/>
        <end position="65"/>
    </location>
</feature>
<feature type="non-terminal residue" evidence="10">
    <location>
        <position position="396"/>
    </location>
</feature>
<comment type="subcellular location">
    <subcellularLocation>
        <location evidence="1 9">Membrane</location>
        <topology evidence="1 9">Multi-pass membrane protein</topology>
    </subcellularLocation>
</comment>
<dbReference type="Pfam" id="PF00375">
    <property type="entry name" value="SDF"/>
    <property type="match status" value="2"/>
</dbReference>
<keyword evidence="5 9" id="KW-0769">Symport</keyword>
<evidence type="ECO:0000313" key="11">
    <source>
        <dbReference type="Proteomes" id="UP001328107"/>
    </source>
</evidence>
<feature type="non-terminal residue" evidence="10">
    <location>
        <position position="1"/>
    </location>
</feature>
<keyword evidence="11" id="KW-1185">Reference proteome</keyword>
<dbReference type="Gene3D" id="1.10.3860.10">
    <property type="entry name" value="Sodium:dicarboxylate symporter"/>
    <property type="match status" value="2"/>
</dbReference>
<keyword evidence="6 9" id="KW-1133">Transmembrane helix</keyword>
<dbReference type="Proteomes" id="UP001328107">
    <property type="component" value="Unassembled WGS sequence"/>
</dbReference>
<dbReference type="PANTHER" id="PTHR11958:SF99">
    <property type="entry name" value="SODIUM-DEPENDENT EXCITATORY AMINO ACID TRANSPORTER GLT-6-RELATED"/>
    <property type="match status" value="1"/>
</dbReference>
<dbReference type="InterPro" id="IPR018107">
    <property type="entry name" value="Na-dicarboxylate_symporter_CS"/>
</dbReference>
<feature type="transmembrane region" description="Helical" evidence="9">
    <location>
        <begin position="77"/>
        <end position="101"/>
    </location>
</feature>
<feature type="transmembrane region" description="Helical" evidence="9">
    <location>
        <begin position="258"/>
        <end position="284"/>
    </location>
</feature>
<evidence type="ECO:0000256" key="3">
    <source>
        <dbReference type="ARBA" id="ARBA00022448"/>
    </source>
</evidence>
<dbReference type="GO" id="GO:0005886">
    <property type="term" value="C:plasma membrane"/>
    <property type="evidence" value="ECO:0007669"/>
    <property type="project" value="TreeGrafter"/>
</dbReference>
<evidence type="ECO:0000256" key="4">
    <source>
        <dbReference type="ARBA" id="ARBA00022692"/>
    </source>
</evidence>
<keyword evidence="3 9" id="KW-0813">Transport</keyword>
<gene>
    <name evidence="10" type="ORF">PMAYCL1PPCAC_15622</name>
</gene>
<dbReference type="AlphaFoldDB" id="A0AAN5CJ90"/>
<dbReference type="GO" id="GO:0015175">
    <property type="term" value="F:neutral L-amino acid transmembrane transporter activity"/>
    <property type="evidence" value="ECO:0007669"/>
    <property type="project" value="TreeGrafter"/>
</dbReference>
<dbReference type="InterPro" id="IPR050746">
    <property type="entry name" value="DAACS"/>
</dbReference>